<evidence type="ECO:0000313" key="2">
    <source>
        <dbReference type="Proteomes" id="UP000515856"/>
    </source>
</evidence>
<dbReference type="Gene3D" id="1.10.1070.20">
    <property type="match status" value="1"/>
</dbReference>
<sequence length="128" mass="15074">MIVCDYLIANYDRHYRNFGAIHNIDTLKWMRIAPIFDSGSSLWATKPTTMIGSAYKSKPFKPLPEKQLELVDDLSWLDISKLKGFEKEIEDIFSKNPFMDKTRIKAIVEQVKLRIETVIEYKRKLEEM</sequence>
<dbReference type="EMBL" id="CP060636">
    <property type="protein sequence ID" value="QNM12128.1"/>
    <property type="molecule type" value="Genomic_DNA"/>
</dbReference>
<gene>
    <name evidence="1" type="ORF">H9Q80_18100</name>
</gene>
<dbReference type="Proteomes" id="UP000515856">
    <property type="component" value="Chromosome"/>
</dbReference>
<protein>
    <recommendedName>
        <fullName evidence="3">HipA-like C-terminal domain-containing protein</fullName>
    </recommendedName>
</protein>
<accession>A0A7G9GMU6</accession>
<dbReference type="AlphaFoldDB" id="A0A7G9GMU6"/>
<evidence type="ECO:0008006" key="3">
    <source>
        <dbReference type="Google" id="ProtNLM"/>
    </source>
</evidence>
<proteinExistence type="predicted"/>
<name>A0A7G9GMU6_9FIRM</name>
<reference evidence="1 2" key="1">
    <citation type="submission" date="2020-08" db="EMBL/GenBank/DDBJ databases">
        <authorList>
            <person name="Liu C."/>
            <person name="Sun Q."/>
        </authorList>
    </citation>
    <scope>NUCLEOTIDE SEQUENCE [LARGE SCALE GENOMIC DNA]</scope>
    <source>
        <strain evidence="1 2">NSJ-61</strain>
    </source>
</reference>
<organism evidence="1 2">
    <name type="scientific">[Eubacterium] hominis</name>
    <dbReference type="NCBI Taxonomy" id="2764325"/>
    <lineage>
        <taxon>Bacteria</taxon>
        <taxon>Bacillati</taxon>
        <taxon>Bacillota</taxon>
        <taxon>Erysipelotrichia</taxon>
        <taxon>Erysipelotrichales</taxon>
        <taxon>Erysipelotrichaceae</taxon>
        <taxon>Amedibacillus</taxon>
    </lineage>
</organism>
<evidence type="ECO:0000313" key="1">
    <source>
        <dbReference type="EMBL" id="QNM12128.1"/>
    </source>
</evidence>
<dbReference type="KEGG" id="ehn:H9Q80_18100"/>
<keyword evidence="2" id="KW-1185">Reference proteome</keyword>